<dbReference type="GO" id="GO:0016747">
    <property type="term" value="F:acyltransferase activity, transferring groups other than amino-acyl groups"/>
    <property type="evidence" value="ECO:0007669"/>
    <property type="project" value="InterPro"/>
</dbReference>
<dbReference type="AlphaFoldDB" id="A0A9X3L6F0"/>
<comment type="caution">
    <text evidence="4">The sequence shown here is derived from an EMBL/GenBank/DDBJ whole genome shotgun (WGS) entry which is preliminary data.</text>
</comment>
<proteinExistence type="predicted"/>
<reference evidence="4" key="1">
    <citation type="submission" date="2022-05" db="EMBL/GenBank/DDBJ databases">
        <authorList>
            <person name="Colautti A."/>
            <person name="Iacumin L."/>
        </authorList>
    </citation>
    <scope>NUCLEOTIDE SEQUENCE</scope>
    <source>
        <strain evidence="4">DSM 30747</strain>
    </source>
</reference>
<feature type="domain" description="N-acetyltransferase" evidence="3">
    <location>
        <begin position="3"/>
        <end position="119"/>
    </location>
</feature>
<evidence type="ECO:0000256" key="2">
    <source>
        <dbReference type="ARBA" id="ARBA00023315"/>
    </source>
</evidence>
<protein>
    <submittedName>
        <fullName evidence="4">GNAT family N-acetyltransferase</fullName>
    </submittedName>
</protein>
<gene>
    <name evidence="4" type="ORF">M9R61_02750</name>
</gene>
<keyword evidence="5" id="KW-1185">Reference proteome</keyword>
<keyword evidence="1" id="KW-0808">Transferase</keyword>
<evidence type="ECO:0000256" key="1">
    <source>
        <dbReference type="ARBA" id="ARBA00022679"/>
    </source>
</evidence>
<dbReference type="PANTHER" id="PTHR43800:SF1">
    <property type="entry name" value="PEPTIDYL-LYSINE N-ACETYLTRANSFERASE YJAB"/>
    <property type="match status" value="1"/>
</dbReference>
<evidence type="ECO:0000313" key="5">
    <source>
        <dbReference type="Proteomes" id="UP001152172"/>
    </source>
</evidence>
<dbReference type="PANTHER" id="PTHR43800">
    <property type="entry name" value="PEPTIDYL-LYSINE N-ACETYLTRANSFERASE YJAB"/>
    <property type="match status" value="1"/>
</dbReference>
<dbReference type="Proteomes" id="UP001152172">
    <property type="component" value="Unassembled WGS sequence"/>
</dbReference>
<dbReference type="InterPro" id="IPR016181">
    <property type="entry name" value="Acyl_CoA_acyltransferase"/>
</dbReference>
<organism evidence="4 5">
    <name type="scientific">Psychrobacillus psychrodurans</name>
    <dbReference type="NCBI Taxonomy" id="126157"/>
    <lineage>
        <taxon>Bacteria</taxon>
        <taxon>Bacillati</taxon>
        <taxon>Bacillota</taxon>
        <taxon>Bacilli</taxon>
        <taxon>Bacillales</taxon>
        <taxon>Bacillaceae</taxon>
        <taxon>Psychrobacillus</taxon>
    </lineage>
</organism>
<dbReference type="PROSITE" id="PS51186">
    <property type="entry name" value="GNAT"/>
    <property type="match status" value="1"/>
</dbReference>
<accession>A0A9X3L6F0</accession>
<dbReference type="EMBL" id="JAMKBI010000002">
    <property type="protein sequence ID" value="MCZ8532267.1"/>
    <property type="molecule type" value="Genomic_DNA"/>
</dbReference>
<evidence type="ECO:0000313" key="4">
    <source>
        <dbReference type="EMBL" id="MCZ8532267.1"/>
    </source>
</evidence>
<dbReference type="Gene3D" id="3.40.630.30">
    <property type="match status" value="1"/>
</dbReference>
<dbReference type="CDD" id="cd04301">
    <property type="entry name" value="NAT_SF"/>
    <property type="match status" value="1"/>
</dbReference>
<dbReference type="SUPFAM" id="SSF55729">
    <property type="entry name" value="Acyl-CoA N-acyltransferases (Nat)"/>
    <property type="match status" value="1"/>
</dbReference>
<dbReference type="InterPro" id="IPR000182">
    <property type="entry name" value="GNAT_dom"/>
</dbReference>
<dbReference type="RefSeq" id="WP_269920880.1">
    <property type="nucleotide sequence ID" value="NZ_JAMKBI010000002.1"/>
</dbReference>
<evidence type="ECO:0000259" key="3">
    <source>
        <dbReference type="PROSITE" id="PS51186"/>
    </source>
</evidence>
<keyword evidence="2" id="KW-0012">Acyltransferase</keyword>
<sequence length="119" mass="13873">MLLRYKKTFEKISMGLLSFMPHEKDVKKLLETIHEYEINPEWHLFLWKKEDDLVGLIGVRMEGTEAVIQHLSVNPSHRGEGLGEKMLEKLPAVLQTDSIKPSEDVESFYTKCQTKKEEE</sequence>
<name>A0A9X3L6F0_9BACI</name>
<dbReference type="Pfam" id="PF00583">
    <property type="entry name" value="Acetyltransf_1"/>
    <property type="match status" value="1"/>
</dbReference>